<sequence>MVMYGQYDDMNHMKMEEISSATAPTSNMYDMVISLR</sequence>
<name>A0A0A8ZB92_ARUDO</name>
<protein>
    <submittedName>
        <fullName evidence="1">Uncharacterized protein</fullName>
    </submittedName>
</protein>
<reference evidence="1" key="2">
    <citation type="journal article" date="2015" name="Data Brief">
        <title>Shoot transcriptome of the giant reed, Arundo donax.</title>
        <authorList>
            <person name="Barrero R.A."/>
            <person name="Guerrero F.D."/>
            <person name="Moolhuijzen P."/>
            <person name="Goolsby J.A."/>
            <person name="Tidwell J."/>
            <person name="Bellgard S.E."/>
            <person name="Bellgard M.I."/>
        </authorList>
    </citation>
    <scope>NUCLEOTIDE SEQUENCE</scope>
    <source>
        <tissue evidence="1">Shoot tissue taken approximately 20 cm above the soil surface</tissue>
    </source>
</reference>
<accession>A0A0A8ZB92</accession>
<evidence type="ECO:0000313" key="1">
    <source>
        <dbReference type="EMBL" id="JAD36664.1"/>
    </source>
</evidence>
<reference evidence="1" key="1">
    <citation type="submission" date="2014-09" db="EMBL/GenBank/DDBJ databases">
        <authorList>
            <person name="Magalhaes I.L.F."/>
            <person name="Oliveira U."/>
            <person name="Santos F.R."/>
            <person name="Vidigal T.H.D.A."/>
            <person name="Brescovit A.D."/>
            <person name="Santos A.J."/>
        </authorList>
    </citation>
    <scope>NUCLEOTIDE SEQUENCE</scope>
    <source>
        <tissue evidence="1">Shoot tissue taken approximately 20 cm above the soil surface</tissue>
    </source>
</reference>
<dbReference type="EMBL" id="GBRH01261231">
    <property type="protein sequence ID" value="JAD36664.1"/>
    <property type="molecule type" value="Transcribed_RNA"/>
</dbReference>
<organism evidence="1">
    <name type="scientific">Arundo donax</name>
    <name type="common">Giant reed</name>
    <name type="synonym">Donax arundinaceus</name>
    <dbReference type="NCBI Taxonomy" id="35708"/>
    <lineage>
        <taxon>Eukaryota</taxon>
        <taxon>Viridiplantae</taxon>
        <taxon>Streptophyta</taxon>
        <taxon>Embryophyta</taxon>
        <taxon>Tracheophyta</taxon>
        <taxon>Spermatophyta</taxon>
        <taxon>Magnoliopsida</taxon>
        <taxon>Liliopsida</taxon>
        <taxon>Poales</taxon>
        <taxon>Poaceae</taxon>
        <taxon>PACMAD clade</taxon>
        <taxon>Arundinoideae</taxon>
        <taxon>Arundineae</taxon>
        <taxon>Arundo</taxon>
    </lineage>
</organism>
<dbReference type="AlphaFoldDB" id="A0A0A8ZB92"/>
<proteinExistence type="predicted"/>